<reference evidence="1 2" key="1">
    <citation type="journal article" date="2014" name="Nature">
        <title>An environmental bacterial taxon with a large and distinct metabolic repertoire.</title>
        <authorList>
            <person name="Wilson M.C."/>
            <person name="Mori T."/>
            <person name="Ruckert C."/>
            <person name="Uria A.R."/>
            <person name="Helf M.J."/>
            <person name="Takada K."/>
            <person name="Gernert C."/>
            <person name="Steffens U.A."/>
            <person name="Heycke N."/>
            <person name="Schmitt S."/>
            <person name="Rinke C."/>
            <person name="Helfrich E.J."/>
            <person name="Brachmann A.O."/>
            <person name="Gurgui C."/>
            <person name="Wakimoto T."/>
            <person name="Kracht M."/>
            <person name="Crusemann M."/>
            <person name="Hentschel U."/>
            <person name="Abe I."/>
            <person name="Matsunaga S."/>
            <person name="Kalinowski J."/>
            <person name="Takeyama H."/>
            <person name="Piel J."/>
        </authorList>
    </citation>
    <scope>NUCLEOTIDE SEQUENCE [LARGE SCALE GENOMIC DNA]</scope>
    <source>
        <strain evidence="2">TSY2</strain>
    </source>
</reference>
<dbReference type="PATRIC" id="fig|1429439.4.peg.6497"/>
<organism evidence="1 2">
    <name type="scientific">Candidatus Entotheonella gemina</name>
    <dbReference type="NCBI Taxonomy" id="1429439"/>
    <lineage>
        <taxon>Bacteria</taxon>
        <taxon>Pseudomonadati</taxon>
        <taxon>Nitrospinota/Tectimicrobiota group</taxon>
        <taxon>Candidatus Tectimicrobiota</taxon>
        <taxon>Candidatus Entotheonellia</taxon>
        <taxon>Candidatus Entotheonellales</taxon>
        <taxon>Candidatus Entotheonellaceae</taxon>
        <taxon>Candidatus Entotheonella</taxon>
    </lineage>
</organism>
<dbReference type="Gene3D" id="1.20.1220.20">
    <property type="entry name" value="Uncharcterised protein PF01724"/>
    <property type="match status" value="1"/>
</dbReference>
<dbReference type="Proteomes" id="UP000019140">
    <property type="component" value="Unassembled WGS sequence"/>
</dbReference>
<gene>
    <name evidence="1" type="ORF">ETSY2_38535</name>
</gene>
<dbReference type="EMBL" id="AZHX01001696">
    <property type="protein sequence ID" value="ETX00764.1"/>
    <property type="molecule type" value="Genomic_DNA"/>
</dbReference>
<dbReference type="AlphaFoldDB" id="W4LRT2"/>
<dbReference type="HOGENOM" id="CLU_116670_0_1_7"/>
<dbReference type="Pfam" id="PF01724">
    <property type="entry name" value="DUF29"/>
    <property type="match status" value="1"/>
</dbReference>
<dbReference type="InterPro" id="IPR002636">
    <property type="entry name" value="DUF29"/>
</dbReference>
<evidence type="ECO:0000313" key="1">
    <source>
        <dbReference type="EMBL" id="ETX00764.1"/>
    </source>
</evidence>
<protein>
    <recommendedName>
        <fullName evidence="3">DUF29 domain-containing protein</fullName>
    </recommendedName>
</protein>
<evidence type="ECO:0000313" key="2">
    <source>
        <dbReference type="Proteomes" id="UP000019140"/>
    </source>
</evidence>
<accession>W4LRT2</accession>
<name>W4LRT2_9BACT</name>
<sequence>MTQHQGGVDKVSLYETDFVKWAEEQAALLTERRFDLLDLDNLIEEVDDLAGRHRDALQSQMQRLLVHLLKLTYTTGSRDPERARTRSARNARKEIDKLINRYPSLRNRLQHECTFSYPRAVRDAHDELSDYGDGHEPFPENCPWTLDELLDHEFWPC</sequence>
<keyword evidence="2" id="KW-1185">Reference proteome</keyword>
<proteinExistence type="predicted"/>
<comment type="caution">
    <text evidence="1">The sequence shown here is derived from an EMBL/GenBank/DDBJ whole genome shotgun (WGS) entry which is preliminary data.</text>
</comment>
<dbReference type="PANTHER" id="PTHR34235">
    <property type="entry name" value="SLR1203 PROTEIN-RELATED"/>
    <property type="match status" value="1"/>
</dbReference>
<evidence type="ECO:0008006" key="3">
    <source>
        <dbReference type="Google" id="ProtNLM"/>
    </source>
</evidence>